<keyword evidence="5" id="KW-1185">Reference proteome</keyword>
<dbReference type="InterPro" id="IPR050316">
    <property type="entry name" value="Tyrosinase/Hemocyanin"/>
</dbReference>
<dbReference type="PANTHER" id="PTHR11474:SF116">
    <property type="entry name" value="TYROSINASE"/>
    <property type="match status" value="1"/>
</dbReference>
<reference evidence="4 5" key="1">
    <citation type="submission" date="2018-06" db="EMBL/GenBank/DDBJ databases">
        <title>Complete Genomes of Monosporascus.</title>
        <authorList>
            <person name="Robinson A.J."/>
            <person name="Natvig D.O."/>
        </authorList>
    </citation>
    <scope>NUCLEOTIDE SEQUENCE [LARGE SCALE GENOMIC DNA]</scope>
    <source>
        <strain evidence="4 5">CBS 110550</strain>
    </source>
</reference>
<proteinExistence type="predicted"/>
<sequence>MRFSVTSRVLYGAAAASALNIPNRGLLDEVKQDLDGLTEDLEQLALPLDMFGKFDTMTLEEAQAGAADDEDTDANNDELSSPASTDEFTAQATCANPRIRVEWRNMRDADKLSFVNAVKCLMEKPPSGNFSPSQSRYEDIVAVHQQMTNRIHMSGLFLPWHRYYTWVFSGLLREECGYTAPLPWWDEVRDAGNFAGSGLFTDEYFGDLPPANGGRGTCIQNGAFGGTILNIGPGASNSPHCLARAVDETQTANVNQAFVDSCNSRNTYSSMESCSEMGPHAYGHNGIGAVMAAVSGSPGDPIFFLHHGFVDRMWRKWQIKDNSRLRNISGCATPGDNCEPLTRDTVLSSMGLRREVTVGQILDIYEPFLCYLYDY</sequence>
<dbReference type="InterPro" id="IPR008922">
    <property type="entry name" value="Di-copper_centre_dom_sf"/>
</dbReference>
<evidence type="ECO:0000313" key="5">
    <source>
        <dbReference type="Proteomes" id="UP000293360"/>
    </source>
</evidence>
<dbReference type="Proteomes" id="UP000293360">
    <property type="component" value="Unassembled WGS sequence"/>
</dbReference>
<feature type="domain" description="Tyrosinase copper-binding" evidence="3">
    <location>
        <begin position="300"/>
        <end position="311"/>
    </location>
</feature>
<dbReference type="OrthoDB" id="6132182at2759"/>
<dbReference type="PANTHER" id="PTHR11474">
    <property type="entry name" value="TYROSINASE FAMILY MEMBER"/>
    <property type="match status" value="1"/>
</dbReference>
<dbReference type="Gene3D" id="1.10.1280.10">
    <property type="entry name" value="Di-copper center containing domain from catechol oxidase"/>
    <property type="match status" value="1"/>
</dbReference>
<dbReference type="PROSITE" id="PS00498">
    <property type="entry name" value="TYROSINASE_2"/>
    <property type="match status" value="1"/>
</dbReference>
<keyword evidence="1" id="KW-0479">Metal-binding</keyword>
<evidence type="ECO:0000313" key="4">
    <source>
        <dbReference type="EMBL" id="RYP10769.1"/>
    </source>
</evidence>
<dbReference type="GO" id="GO:0016491">
    <property type="term" value="F:oxidoreductase activity"/>
    <property type="evidence" value="ECO:0007669"/>
    <property type="project" value="InterPro"/>
</dbReference>
<organism evidence="4 5">
    <name type="scientific">Monosporascus ibericus</name>
    <dbReference type="NCBI Taxonomy" id="155417"/>
    <lineage>
        <taxon>Eukaryota</taxon>
        <taxon>Fungi</taxon>
        <taxon>Dikarya</taxon>
        <taxon>Ascomycota</taxon>
        <taxon>Pezizomycotina</taxon>
        <taxon>Sordariomycetes</taxon>
        <taxon>Xylariomycetidae</taxon>
        <taxon>Xylariales</taxon>
        <taxon>Xylariales incertae sedis</taxon>
        <taxon>Monosporascus</taxon>
    </lineage>
</organism>
<evidence type="ECO:0000259" key="3">
    <source>
        <dbReference type="PROSITE" id="PS00498"/>
    </source>
</evidence>
<feature type="region of interest" description="Disordered" evidence="2">
    <location>
        <begin position="63"/>
        <end position="87"/>
    </location>
</feature>
<dbReference type="EMBL" id="QJNU01000013">
    <property type="protein sequence ID" value="RYP10769.1"/>
    <property type="molecule type" value="Genomic_DNA"/>
</dbReference>
<dbReference type="AlphaFoldDB" id="A0A4V1XCS5"/>
<comment type="caution">
    <text evidence="4">The sequence shown here is derived from an EMBL/GenBank/DDBJ whole genome shotgun (WGS) entry which is preliminary data.</text>
</comment>
<dbReference type="Pfam" id="PF00264">
    <property type="entry name" value="Tyrosinase"/>
    <property type="match status" value="1"/>
</dbReference>
<gene>
    <name evidence="4" type="ORF">DL764_000465</name>
</gene>
<feature type="compositionally biased region" description="Acidic residues" evidence="2">
    <location>
        <begin position="67"/>
        <end position="76"/>
    </location>
</feature>
<protein>
    <recommendedName>
        <fullName evidence="3">Tyrosinase copper-binding domain-containing protein</fullName>
    </recommendedName>
</protein>
<accession>A0A4V1XCS5</accession>
<dbReference type="PRINTS" id="PR00092">
    <property type="entry name" value="TYROSINASE"/>
</dbReference>
<evidence type="ECO:0000256" key="1">
    <source>
        <dbReference type="ARBA" id="ARBA00022723"/>
    </source>
</evidence>
<evidence type="ECO:0000256" key="2">
    <source>
        <dbReference type="SAM" id="MobiDB-lite"/>
    </source>
</evidence>
<name>A0A4V1XCS5_9PEZI</name>
<dbReference type="STRING" id="155417.A0A4V1XCS5"/>
<dbReference type="GO" id="GO:0046872">
    <property type="term" value="F:metal ion binding"/>
    <property type="evidence" value="ECO:0007669"/>
    <property type="project" value="UniProtKB-KW"/>
</dbReference>
<dbReference type="SUPFAM" id="SSF48056">
    <property type="entry name" value="Di-copper centre-containing domain"/>
    <property type="match status" value="1"/>
</dbReference>
<dbReference type="InterPro" id="IPR002227">
    <property type="entry name" value="Tyrosinase_Cu-bd"/>
</dbReference>